<dbReference type="EMBL" id="CAJVPW010007713">
    <property type="protein sequence ID" value="CAG8584590.1"/>
    <property type="molecule type" value="Genomic_DNA"/>
</dbReference>
<organism evidence="1 2">
    <name type="scientific">Cetraspora pellucida</name>
    <dbReference type="NCBI Taxonomy" id="1433469"/>
    <lineage>
        <taxon>Eukaryota</taxon>
        <taxon>Fungi</taxon>
        <taxon>Fungi incertae sedis</taxon>
        <taxon>Mucoromycota</taxon>
        <taxon>Glomeromycotina</taxon>
        <taxon>Glomeromycetes</taxon>
        <taxon>Diversisporales</taxon>
        <taxon>Gigasporaceae</taxon>
        <taxon>Cetraspora</taxon>
    </lineage>
</organism>
<evidence type="ECO:0000313" key="2">
    <source>
        <dbReference type="Proteomes" id="UP000789366"/>
    </source>
</evidence>
<gene>
    <name evidence="1" type="ORF">SPELUC_LOCUS6505</name>
</gene>
<keyword evidence="2" id="KW-1185">Reference proteome</keyword>
<evidence type="ECO:0000313" key="1">
    <source>
        <dbReference type="EMBL" id="CAG8584590.1"/>
    </source>
</evidence>
<accession>A0ACA9MGM1</accession>
<comment type="caution">
    <text evidence="1">The sequence shown here is derived from an EMBL/GenBank/DDBJ whole genome shotgun (WGS) entry which is preliminary data.</text>
</comment>
<name>A0ACA9MGM1_9GLOM</name>
<protein>
    <submittedName>
        <fullName evidence="1">12347_t:CDS:1</fullName>
    </submittedName>
</protein>
<sequence length="120" mass="13854">ITEHSYLTSVIMLTKKQVILSAVQKHEICKEKKMNPIVKNIDLANKYSPKLEEALGLWVDNALNSSQDIDGHILKKKAKFLRNIFLLIIFTNLMCAFLKEIEKNQLVLQQLLQPYDSEDI</sequence>
<proteinExistence type="predicted"/>
<reference evidence="1" key="1">
    <citation type="submission" date="2021-06" db="EMBL/GenBank/DDBJ databases">
        <authorList>
            <person name="Kallberg Y."/>
            <person name="Tangrot J."/>
            <person name="Rosling A."/>
        </authorList>
    </citation>
    <scope>NUCLEOTIDE SEQUENCE</scope>
    <source>
        <strain evidence="1">28 12/20/2015</strain>
    </source>
</reference>
<feature type="non-terminal residue" evidence="1">
    <location>
        <position position="1"/>
    </location>
</feature>
<dbReference type="Proteomes" id="UP000789366">
    <property type="component" value="Unassembled WGS sequence"/>
</dbReference>